<evidence type="ECO:0000313" key="4">
    <source>
        <dbReference type="Proteomes" id="UP000012063"/>
    </source>
</evidence>
<comment type="caution">
    <text evidence="3">The sequence shown here is derived from an EMBL/GenBank/DDBJ whole genome shotgun (WGS) entry which is preliminary data.</text>
</comment>
<protein>
    <submittedName>
        <fullName evidence="3">Uncharacterized protein</fullName>
    </submittedName>
</protein>
<organism evidence="3 4">
    <name type="scientific">Halanaerobium saccharolyticum subsp. saccharolyticum DSM 6643</name>
    <dbReference type="NCBI Taxonomy" id="1293054"/>
    <lineage>
        <taxon>Bacteria</taxon>
        <taxon>Bacillati</taxon>
        <taxon>Bacillota</taxon>
        <taxon>Clostridia</taxon>
        <taxon>Halanaerobiales</taxon>
        <taxon>Halanaerobiaceae</taxon>
        <taxon>Halanaerobium</taxon>
    </lineage>
</organism>
<keyword evidence="4" id="KW-1185">Reference proteome</keyword>
<evidence type="ECO:0000256" key="2">
    <source>
        <dbReference type="SAM" id="Phobius"/>
    </source>
</evidence>
<reference evidence="4" key="1">
    <citation type="journal article" date="2013" name="Genome Announc.">
        <title>Genome Sequence of Halanaerobium saccharolyticum subsp. saccharolyticum Strain DSM 6643T, a Halophilic Hydrogen-Producing Bacterium.</title>
        <authorList>
            <person name="Kivisto A."/>
            <person name="Larjo A."/>
            <person name="Ciranna A."/>
            <person name="Santala V."/>
            <person name="Roos C."/>
            <person name="Karp M."/>
        </authorList>
    </citation>
    <scope>NUCLEOTIDE SEQUENCE [LARGE SCALE GENOMIC DNA]</scope>
    <source>
        <strain evidence="4">DSM 6643</strain>
    </source>
</reference>
<keyword evidence="2" id="KW-1133">Transmembrane helix</keyword>
<keyword evidence="2" id="KW-0472">Membrane</keyword>
<sequence length="144" mass="16877">MEGLIFSLPILIIFFFILFQIFSIVKRVINTLLKKFQLTIDQAGEEGKRSDSLDDLDYNQYDEEEVEKRINEAEKKSLAKRKEEILNRGNNSNKNKKADERQINELKKPNKSNSFAKTFSQYSEVEKVVIYNEILSKPKALRKN</sequence>
<dbReference type="AlphaFoldDB" id="M5E2R1"/>
<name>M5E2R1_9FIRM</name>
<feature type="transmembrane region" description="Helical" evidence="2">
    <location>
        <begin position="6"/>
        <end position="25"/>
    </location>
</feature>
<feature type="compositionally biased region" description="Basic and acidic residues" evidence="1">
    <location>
        <begin position="96"/>
        <end position="108"/>
    </location>
</feature>
<gene>
    <name evidence="3" type="ORF">HSACCH_02049</name>
</gene>
<dbReference type="STRING" id="1293054.HSACCH_02049"/>
<accession>M5E2R1</accession>
<evidence type="ECO:0000256" key="1">
    <source>
        <dbReference type="SAM" id="MobiDB-lite"/>
    </source>
</evidence>
<dbReference type="EMBL" id="CAUI01000023">
    <property type="protein sequence ID" value="CCU80457.1"/>
    <property type="molecule type" value="Genomic_DNA"/>
</dbReference>
<evidence type="ECO:0000313" key="3">
    <source>
        <dbReference type="EMBL" id="CCU80457.1"/>
    </source>
</evidence>
<dbReference type="Proteomes" id="UP000012063">
    <property type="component" value="Unassembled WGS sequence"/>
</dbReference>
<keyword evidence="2" id="KW-0812">Transmembrane</keyword>
<proteinExistence type="predicted"/>
<feature type="region of interest" description="Disordered" evidence="1">
    <location>
        <begin position="82"/>
        <end position="110"/>
    </location>
</feature>
<dbReference type="InParanoid" id="M5E2R1"/>